<keyword evidence="3" id="KW-0804">Transcription</keyword>
<dbReference type="GO" id="GO:0003700">
    <property type="term" value="F:DNA-binding transcription factor activity"/>
    <property type="evidence" value="ECO:0007669"/>
    <property type="project" value="InterPro"/>
</dbReference>
<accession>A0AAU2H4B6</accession>
<dbReference type="PANTHER" id="PTHR44846">
    <property type="entry name" value="MANNOSYL-D-GLYCERATE TRANSPORT/METABOLISM SYSTEM REPRESSOR MNGR-RELATED"/>
    <property type="match status" value="1"/>
</dbReference>
<evidence type="ECO:0000259" key="4">
    <source>
        <dbReference type="PROSITE" id="PS50949"/>
    </source>
</evidence>
<dbReference type="InterPro" id="IPR050679">
    <property type="entry name" value="Bact_HTH_transcr_reg"/>
</dbReference>
<reference evidence="5" key="1">
    <citation type="submission" date="2022-10" db="EMBL/GenBank/DDBJ databases">
        <title>The complete genomes of actinobacterial strains from the NBC collection.</title>
        <authorList>
            <person name="Joergensen T.S."/>
            <person name="Alvarez Arevalo M."/>
            <person name="Sterndorff E.B."/>
            <person name="Faurdal D."/>
            <person name="Vuksanovic O."/>
            <person name="Mourched A.-S."/>
            <person name="Charusanti P."/>
            <person name="Shaw S."/>
            <person name="Blin K."/>
            <person name="Weber T."/>
        </authorList>
    </citation>
    <scope>NUCLEOTIDE SEQUENCE</scope>
    <source>
        <strain evidence="5">NBC_00060</strain>
    </source>
</reference>
<dbReference type="Gene3D" id="3.40.1410.10">
    <property type="entry name" value="Chorismate lyase-like"/>
    <property type="match status" value="1"/>
</dbReference>
<dbReference type="InterPro" id="IPR000524">
    <property type="entry name" value="Tscrpt_reg_HTH_GntR"/>
</dbReference>
<evidence type="ECO:0000256" key="2">
    <source>
        <dbReference type="ARBA" id="ARBA00023125"/>
    </source>
</evidence>
<dbReference type="Gene3D" id="1.10.10.10">
    <property type="entry name" value="Winged helix-like DNA-binding domain superfamily/Winged helix DNA-binding domain"/>
    <property type="match status" value="1"/>
</dbReference>
<dbReference type="PROSITE" id="PS50949">
    <property type="entry name" value="HTH_GNTR"/>
    <property type="match status" value="1"/>
</dbReference>
<evidence type="ECO:0000256" key="1">
    <source>
        <dbReference type="ARBA" id="ARBA00023015"/>
    </source>
</evidence>
<organism evidence="5">
    <name type="scientific">Streptomyces sp. NBC_00060</name>
    <dbReference type="NCBI Taxonomy" id="2975636"/>
    <lineage>
        <taxon>Bacteria</taxon>
        <taxon>Bacillati</taxon>
        <taxon>Actinomycetota</taxon>
        <taxon>Actinomycetes</taxon>
        <taxon>Kitasatosporales</taxon>
        <taxon>Streptomycetaceae</taxon>
        <taxon>Streptomyces</taxon>
    </lineage>
</organism>
<dbReference type="Pfam" id="PF00392">
    <property type="entry name" value="GntR"/>
    <property type="match status" value="1"/>
</dbReference>
<dbReference type="GO" id="GO:0045892">
    <property type="term" value="P:negative regulation of DNA-templated transcription"/>
    <property type="evidence" value="ECO:0007669"/>
    <property type="project" value="TreeGrafter"/>
</dbReference>
<feature type="domain" description="HTH gntR-type" evidence="4">
    <location>
        <begin position="6"/>
        <end position="74"/>
    </location>
</feature>
<dbReference type="InterPro" id="IPR028978">
    <property type="entry name" value="Chorismate_lyase_/UTRA_dom_sf"/>
</dbReference>
<dbReference type="SMART" id="SM00345">
    <property type="entry name" value="HTH_GNTR"/>
    <property type="match status" value="1"/>
</dbReference>
<protein>
    <submittedName>
        <fullName evidence="5">GntR family transcriptional regulator</fullName>
    </submittedName>
</protein>
<keyword evidence="2" id="KW-0238">DNA-binding</keyword>
<evidence type="ECO:0000313" key="5">
    <source>
        <dbReference type="EMBL" id="WTU42996.1"/>
    </source>
</evidence>
<proteinExistence type="predicted"/>
<keyword evidence="1" id="KW-0805">Transcription regulation</keyword>
<name>A0AAU2H4B6_9ACTN</name>
<dbReference type="GO" id="GO:0003677">
    <property type="term" value="F:DNA binding"/>
    <property type="evidence" value="ECO:0007669"/>
    <property type="project" value="UniProtKB-KW"/>
</dbReference>
<dbReference type="EMBL" id="CP108253">
    <property type="protein sequence ID" value="WTU42996.1"/>
    <property type="molecule type" value="Genomic_DNA"/>
</dbReference>
<dbReference type="InterPro" id="IPR011663">
    <property type="entry name" value="UTRA"/>
</dbReference>
<dbReference type="Pfam" id="PF07702">
    <property type="entry name" value="UTRA"/>
    <property type="match status" value="1"/>
</dbReference>
<dbReference type="AlphaFoldDB" id="A0AAU2H4B6"/>
<dbReference type="SUPFAM" id="SSF46785">
    <property type="entry name" value="Winged helix' DNA-binding domain"/>
    <property type="match status" value="1"/>
</dbReference>
<dbReference type="PANTHER" id="PTHR44846:SF1">
    <property type="entry name" value="MANNOSYL-D-GLYCERATE TRANSPORT_METABOLISM SYSTEM REPRESSOR MNGR-RELATED"/>
    <property type="match status" value="1"/>
</dbReference>
<dbReference type="InterPro" id="IPR036390">
    <property type="entry name" value="WH_DNA-bd_sf"/>
</dbReference>
<gene>
    <name evidence="5" type="ORF">OHV25_27110</name>
</gene>
<dbReference type="PRINTS" id="PR00035">
    <property type="entry name" value="HTHGNTR"/>
</dbReference>
<evidence type="ECO:0000256" key="3">
    <source>
        <dbReference type="ARBA" id="ARBA00023163"/>
    </source>
</evidence>
<sequence>MAGKAAPLYRKVAGDLRAAITAGEYGSGARLPAEDELARTYGVSRGTVRQALAALRADGLVTSRRGARRVVLGGGGTRLQSFEELRSFARWARSQGEEPGGRTVAVDPGGATEEEAYHLRLPVGERIFRVLRVRTLSGTPVMVERTTYPERVGELVAAMDPGLASHADELEAHGVLFSDALHTIDVVPADAADAELLGCRAGDGLLRERRRSTDPAGLPLEWSQDRYLPGTVAFTVRNSSGSRAMGRSLNGS</sequence>
<dbReference type="InterPro" id="IPR036388">
    <property type="entry name" value="WH-like_DNA-bd_sf"/>
</dbReference>
<dbReference type="SMART" id="SM00866">
    <property type="entry name" value="UTRA"/>
    <property type="match status" value="1"/>
</dbReference>
<dbReference type="CDD" id="cd07377">
    <property type="entry name" value="WHTH_GntR"/>
    <property type="match status" value="1"/>
</dbReference>
<dbReference type="SUPFAM" id="SSF64288">
    <property type="entry name" value="Chorismate lyase-like"/>
    <property type="match status" value="1"/>
</dbReference>